<feature type="signal peptide" evidence="1">
    <location>
        <begin position="1"/>
        <end position="25"/>
    </location>
</feature>
<comment type="caution">
    <text evidence="2">The sequence shown here is derived from an EMBL/GenBank/DDBJ whole genome shotgun (WGS) entry which is preliminary data.</text>
</comment>
<dbReference type="Proteomes" id="UP001597508">
    <property type="component" value="Unassembled WGS sequence"/>
</dbReference>
<proteinExistence type="predicted"/>
<dbReference type="EMBL" id="JBHULH010000004">
    <property type="protein sequence ID" value="MFD2567440.1"/>
    <property type="molecule type" value="Genomic_DNA"/>
</dbReference>
<keyword evidence="1" id="KW-0732">Signal</keyword>
<evidence type="ECO:0000313" key="3">
    <source>
        <dbReference type="Proteomes" id="UP001597508"/>
    </source>
</evidence>
<evidence type="ECO:0000313" key="2">
    <source>
        <dbReference type="EMBL" id="MFD2567440.1"/>
    </source>
</evidence>
<evidence type="ECO:0000256" key="1">
    <source>
        <dbReference type="SAM" id="SignalP"/>
    </source>
</evidence>
<name>A0ABW5LRL2_9FLAO</name>
<protein>
    <submittedName>
        <fullName evidence="2">Uncharacterized protein</fullName>
    </submittedName>
</protein>
<sequence>MYNFNFQPKRIVFVILLVSCFFTYAQENSVFNITKAENDASQKIIEDINYEKLSDTEFVIKGTPNETESDKFTLEVTKIISDNQEIYSSKISNLNSLIDQTRSNYDSSNNSASFKISGASDLNEILKSKGARIYYTIKYTGGASYGLLDANKTYSSSFDINPVEKVVVRKNFSPLEIMEAAITYVDNNYSNKYHDKKRNLYLKDNIVHIFIDENGNLIKTGLPTTATKKYLYQLHLLVEQGNINKAQYKFQIDGEFKPTFNINDTSNTEGNSLVKEDGAKNKPKIIDITYSVNGPYTDKFDIKLYKYENAKEVEKLLDHEVKIAKSYQVSISTGLFSSTLKNPENIQKIALASGDSTLVADNPNSRGAITLMATFYPRERSFLFPPDRNTPFMDRIGIQVGTQVNDKLTENFFLGLSYDITWGSSISAGVHYGRRNYIAGKEDFDFGTEIFDLPELVIKKEWQAGFYFGVVIDTRVAFKLISSLAGSND</sequence>
<accession>A0ABW5LRL2</accession>
<dbReference type="RefSeq" id="WP_379666150.1">
    <property type="nucleotide sequence ID" value="NZ_JBHULH010000004.1"/>
</dbReference>
<reference evidence="3" key="1">
    <citation type="journal article" date="2019" name="Int. J. Syst. Evol. Microbiol.">
        <title>The Global Catalogue of Microorganisms (GCM) 10K type strain sequencing project: providing services to taxonomists for standard genome sequencing and annotation.</title>
        <authorList>
            <consortium name="The Broad Institute Genomics Platform"/>
            <consortium name="The Broad Institute Genome Sequencing Center for Infectious Disease"/>
            <person name="Wu L."/>
            <person name="Ma J."/>
        </authorList>
    </citation>
    <scope>NUCLEOTIDE SEQUENCE [LARGE SCALE GENOMIC DNA]</scope>
    <source>
        <strain evidence="3">KCTC 52127</strain>
    </source>
</reference>
<keyword evidence="3" id="KW-1185">Reference proteome</keyword>
<feature type="chain" id="PRO_5047070041" evidence="1">
    <location>
        <begin position="26"/>
        <end position="489"/>
    </location>
</feature>
<gene>
    <name evidence="2" type="ORF">ACFSRZ_08650</name>
</gene>
<organism evidence="2 3">
    <name type="scientific">Pseudotenacibaculum haliotis</name>
    <dbReference type="NCBI Taxonomy" id="1862138"/>
    <lineage>
        <taxon>Bacteria</taxon>
        <taxon>Pseudomonadati</taxon>
        <taxon>Bacteroidota</taxon>
        <taxon>Flavobacteriia</taxon>
        <taxon>Flavobacteriales</taxon>
        <taxon>Flavobacteriaceae</taxon>
        <taxon>Pseudotenacibaculum</taxon>
    </lineage>
</organism>